<dbReference type="AlphaFoldDB" id="A0AA86RJT4"/>
<dbReference type="EMBL" id="CATOUU010001170">
    <property type="protein sequence ID" value="CAI9975786.1"/>
    <property type="molecule type" value="Genomic_DNA"/>
</dbReference>
<gene>
    <name evidence="2" type="ORF">HINF_LOCUS20225</name>
    <name evidence="1" type="ORF">HINF_LOCUS63431</name>
</gene>
<reference evidence="1" key="1">
    <citation type="submission" date="2023-06" db="EMBL/GenBank/DDBJ databases">
        <authorList>
            <person name="Kurt Z."/>
        </authorList>
    </citation>
    <scope>NUCLEOTIDE SEQUENCE</scope>
</reference>
<keyword evidence="3" id="KW-1185">Reference proteome</keyword>
<proteinExistence type="predicted"/>
<evidence type="ECO:0000313" key="3">
    <source>
        <dbReference type="Proteomes" id="UP001642409"/>
    </source>
</evidence>
<accession>A0AA86RJT4</accession>
<organism evidence="1">
    <name type="scientific">Hexamita inflata</name>
    <dbReference type="NCBI Taxonomy" id="28002"/>
    <lineage>
        <taxon>Eukaryota</taxon>
        <taxon>Metamonada</taxon>
        <taxon>Diplomonadida</taxon>
        <taxon>Hexamitidae</taxon>
        <taxon>Hexamitinae</taxon>
        <taxon>Hexamita</taxon>
    </lineage>
</organism>
<name>A0AA86RJT4_9EUKA</name>
<reference evidence="2 3" key="2">
    <citation type="submission" date="2024-07" db="EMBL/GenBank/DDBJ databases">
        <authorList>
            <person name="Akdeniz Z."/>
        </authorList>
    </citation>
    <scope>NUCLEOTIDE SEQUENCE [LARGE SCALE GENOMIC DNA]</scope>
</reference>
<dbReference type="EMBL" id="CAXDID020000054">
    <property type="protein sequence ID" value="CAL6006580.1"/>
    <property type="molecule type" value="Genomic_DNA"/>
</dbReference>
<sequence>MFNIRCLKFSSQICFYIKAYCLAVKKFFDLYTHLFTVDIVKQEMMYNLSDIWTLKLVILALSIAQHALLNRIFSFVTNRTKSWLKYCFFVVREALNWRLCWWGSTTTHDQSEVGISCHRLS</sequence>
<comment type="caution">
    <text evidence="1">The sequence shown here is derived from an EMBL/GenBank/DDBJ whole genome shotgun (WGS) entry which is preliminary data.</text>
</comment>
<evidence type="ECO:0000313" key="1">
    <source>
        <dbReference type="EMBL" id="CAI9975786.1"/>
    </source>
</evidence>
<protein>
    <submittedName>
        <fullName evidence="2">Hypothetical_protein</fullName>
    </submittedName>
</protein>
<evidence type="ECO:0000313" key="2">
    <source>
        <dbReference type="EMBL" id="CAL6006580.1"/>
    </source>
</evidence>
<dbReference type="Proteomes" id="UP001642409">
    <property type="component" value="Unassembled WGS sequence"/>
</dbReference>